<dbReference type="FunFam" id="3.40.1280.10:FF:000006">
    <property type="entry name" value="Uncharacterized tRNA/rRNA methyltransferase HI_0380"/>
    <property type="match status" value="1"/>
</dbReference>
<dbReference type="GO" id="GO:0160206">
    <property type="term" value="F:tRNA (cytidine(32)/uridine(32)-2'-O)-methyltransferase activity"/>
    <property type="evidence" value="ECO:0007669"/>
    <property type="project" value="UniProtKB-EC"/>
</dbReference>
<comment type="function">
    <text evidence="5">Catalyzes the formation of 2'O-methylated cytidine (Cm32) or 2'O-methylated uridine (Um32) at position 32 in tRNA.</text>
</comment>
<dbReference type="PIRSF" id="PIRSF004808">
    <property type="entry name" value="LasT"/>
    <property type="match status" value="1"/>
</dbReference>
<dbReference type="PANTHER" id="PTHR42786:SF2">
    <property type="entry name" value="TRNA (CYTIDINE_URIDINE-2'-O-)-METHYLTRANSFERASE TRMJ"/>
    <property type="match status" value="1"/>
</dbReference>
<reference evidence="7 8" key="1">
    <citation type="journal article" date="2014" name="Int. J. Syst. Evol. Microbiol.">
        <title>Complete genome sequence of Corynebacterium casei LMG S-19264T (=DSM 44701T), isolated from a smear-ripened cheese.</title>
        <authorList>
            <consortium name="US DOE Joint Genome Institute (JGI-PGF)"/>
            <person name="Walter F."/>
            <person name="Albersmeier A."/>
            <person name="Kalinowski J."/>
            <person name="Ruckert C."/>
        </authorList>
    </citation>
    <scope>NUCLEOTIDE SEQUENCE [LARGE SCALE GENOMIC DNA]</scope>
    <source>
        <strain evidence="7 8">NBRC 110095</strain>
    </source>
</reference>
<dbReference type="InterPro" id="IPR001537">
    <property type="entry name" value="SpoU_MeTrfase"/>
</dbReference>
<dbReference type="NCBIfam" id="TIGR00050">
    <property type="entry name" value="rRNA_methyl_1"/>
    <property type="match status" value="1"/>
</dbReference>
<proteinExistence type="inferred from homology"/>
<dbReference type="Gene3D" id="3.40.1280.10">
    <property type="match status" value="1"/>
</dbReference>
<dbReference type="Gene3D" id="1.10.8.590">
    <property type="match status" value="1"/>
</dbReference>
<dbReference type="Pfam" id="PF00588">
    <property type="entry name" value="SpoU_methylase"/>
    <property type="match status" value="1"/>
</dbReference>
<dbReference type="SUPFAM" id="SSF75217">
    <property type="entry name" value="alpha/beta knot"/>
    <property type="match status" value="1"/>
</dbReference>
<sequence length="282" mass="31640">MSTVKPNNDPEQFHRVRIVLVNTTHPGNIGAAARAMKNMGLSQLYLVAPKQFPAEEAVWRAAGAGEILDSAVVVETLDEAIKDCGLVVGTSARERRIPWPLLTPKECGDRAWAETSEHDVAIVFGREDRGLTNEELHKCNYHVHIPANPEYSALNLGTAVQVVAYEFRMSALAAMSGKPVHFDDWDVPPAKNEAVESYFEHLHGTLEHIGFLEPSNPRQTMTRLRRLYNRARLDEMEINILRGILTATQNYVYHTDKKIAELEARLSEKVESEQDTSGHLKH</sequence>
<evidence type="ECO:0000259" key="6">
    <source>
        <dbReference type="Pfam" id="PF00588"/>
    </source>
</evidence>
<evidence type="ECO:0000256" key="2">
    <source>
        <dbReference type="ARBA" id="ARBA00022603"/>
    </source>
</evidence>
<dbReference type="AlphaFoldDB" id="A0AA37WPJ8"/>
<dbReference type="Proteomes" id="UP001156870">
    <property type="component" value="Unassembled WGS sequence"/>
</dbReference>
<evidence type="ECO:0000256" key="4">
    <source>
        <dbReference type="ARBA" id="ARBA00022691"/>
    </source>
</evidence>
<dbReference type="GO" id="GO:0003723">
    <property type="term" value="F:RNA binding"/>
    <property type="evidence" value="ECO:0007669"/>
    <property type="project" value="InterPro"/>
</dbReference>
<dbReference type="InterPro" id="IPR029026">
    <property type="entry name" value="tRNA_m1G_MTases_N"/>
</dbReference>
<dbReference type="EC" id="2.1.1.200" evidence="5"/>
<dbReference type="PANTHER" id="PTHR42786">
    <property type="entry name" value="TRNA/RRNA METHYLTRANSFERASE"/>
    <property type="match status" value="1"/>
</dbReference>
<comment type="catalytic activity">
    <reaction evidence="5">
        <text>cytidine(32) in tRNA + S-adenosyl-L-methionine = 2'-O-methylcytidine(32) in tRNA + S-adenosyl-L-homocysteine + H(+)</text>
        <dbReference type="Rhea" id="RHEA:42932"/>
        <dbReference type="Rhea" id="RHEA-COMP:10288"/>
        <dbReference type="Rhea" id="RHEA-COMP:10289"/>
        <dbReference type="ChEBI" id="CHEBI:15378"/>
        <dbReference type="ChEBI" id="CHEBI:57856"/>
        <dbReference type="ChEBI" id="CHEBI:59789"/>
        <dbReference type="ChEBI" id="CHEBI:74495"/>
        <dbReference type="ChEBI" id="CHEBI:82748"/>
        <dbReference type="EC" id="2.1.1.200"/>
    </reaction>
</comment>
<dbReference type="InterPro" id="IPR004384">
    <property type="entry name" value="RNA_MeTrfase_TrmJ/LasT"/>
</dbReference>
<comment type="subunit">
    <text evidence="5">Homodimer.</text>
</comment>
<accession>A0AA37WPJ8</accession>
<evidence type="ECO:0000256" key="1">
    <source>
        <dbReference type="ARBA" id="ARBA00007228"/>
    </source>
</evidence>
<feature type="domain" description="tRNA/rRNA methyltransferase SpoU type" evidence="6">
    <location>
        <begin position="16"/>
        <end position="165"/>
    </location>
</feature>
<protein>
    <recommendedName>
        <fullName evidence="5">tRNA (cytidine/uridine-2'-O-)-methyltransferase TrmJ</fullName>
        <ecNumber evidence="5">2.1.1.200</ecNumber>
    </recommendedName>
    <alternativeName>
        <fullName evidence="5">tRNA (cytidine(32)/uridine(32)-2'-O)-methyltransferase</fullName>
    </alternativeName>
    <alternativeName>
        <fullName evidence="5">tRNA Cm32/Um32 methyltransferase</fullName>
    </alternativeName>
</protein>
<dbReference type="EMBL" id="BSPD01000039">
    <property type="protein sequence ID" value="GLS26137.1"/>
    <property type="molecule type" value="Genomic_DNA"/>
</dbReference>
<name>A0AA37WPJ8_9GAMM</name>
<keyword evidence="5" id="KW-0963">Cytoplasm</keyword>
<evidence type="ECO:0000256" key="3">
    <source>
        <dbReference type="ARBA" id="ARBA00022679"/>
    </source>
</evidence>
<keyword evidence="4 5" id="KW-0949">S-adenosyl-L-methionine</keyword>
<keyword evidence="8" id="KW-1185">Reference proteome</keyword>
<evidence type="ECO:0000256" key="5">
    <source>
        <dbReference type="RuleBase" id="RU362024"/>
    </source>
</evidence>
<keyword evidence="3" id="KW-0808">Transferase</keyword>
<comment type="catalytic activity">
    <reaction evidence="5">
        <text>uridine(32) in tRNA + S-adenosyl-L-methionine = 2'-O-methyluridine(32) in tRNA + S-adenosyl-L-homocysteine + H(+)</text>
        <dbReference type="Rhea" id="RHEA:42936"/>
        <dbReference type="Rhea" id="RHEA-COMP:10107"/>
        <dbReference type="Rhea" id="RHEA-COMP:10290"/>
        <dbReference type="ChEBI" id="CHEBI:15378"/>
        <dbReference type="ChEBI" id="CHEBI:57856"/>
        <dbReference type="ChEBI" id="CHEBI:59789"/>
        <dbReference type="ChEBI" id="CHEBI:65315"/>
        <dbReference type="ChEBI" id="CHEBI:74478"/>
        <dbReference type="EC" id="2.1.1.200"/>
    </reaction>
</comment>
<comment type="caution">
    <text evidence="7">The sequence shown here is derived from an EMBL/GenBank/DDBJ whole genome shotgun (WGS) entry which is preliminary data.</text>
</comment>
<keyword evidence="5" id="KW-0819">tRNA processing</keyword>
<keyword evidence="2 5" id="KW-0489">Methyltransferase</keyword>
<evidence type="ECO:0000313" key="7">
    <source>
        <dbReference type="EMBL" id="GLS26137.1"/>
    </source>
</evidence>
<organism evidence="7 8">
    <name type="scientific">Marinibactrum halimedae</name>
    <dbReference type="NCBI Taxonomy" id="1444977"/>
    <lineage>
        <taxon>Bacteria</taxon>
        <taxon>Pseudomonadati</taxon>
        <taxon>Pseudomonadota</taxon>
        <taxon>Gammaproteobacteria</taxon>
        <taxon>Cellvibrionales</taxon>
        <taxon>Cellvibrionaceae</taxon>
        <taxon>Marinibactrum</taxon>
    </lineage>
</organism>
<comment type="subcellular location">
    <subcellularLocation>
        <location evidence="5">Cytoplasm</location>
    </subcellularLocation>
</comment>
<dbReference type="NCBIfam" id="NF011694">
    <property type="entry name" value="PRK15114.1"/>
    <property type="match status" value="1"/>
</dbReference>
<dbReference type="GO" id="GO:0002128">
    <property type="term" value="P:tRNA nucleoside ribose methylation"/>
    <property type="evidence" value="ECO:0007669"/>
    <property type="project" value="TreeGrafter"/>
</dbReference>
<dbReference type="CDD" id="cd18093">
    <property type="entry name" value="SpoU-like_TrmJ"/>
    <property type="match status" value="1"/>
</dbReference>
<dbReference type="RefSeq" id="WP_232593035.1">
    <property type="nucleotide sequence ID" value="NZ_BSPD01000039.1"/>
</dbReference>
<dbReference type="InterPro" id="IPR029028">
    <property type="entry name" value="Alpha/beta_knot_MTases"/>
</dbReference>
<dbReference type="GO" id="GO:0005829">
    <property type="term" value="C:cytosol"/>
    <property type="evidence" value="ECO:0007669"/>
    <property type="project" value="TreeGrafter"/>
</dbReference>
<comment type="similarity">
    <text evidence="1">Belongs to the class IV-like SAM-binding methyltransferase superfamily. RNA methyltransferase TrmH family.</text>
</comment>
<gene>
    <name evidence="5 7" type="primary">trmJ</name>
    <name evidence="7" type="ORF">GCM10007877_18520</name>
</gene>
<evidence type="ECO:0000313" key="8">
    <source>
        <dbReference type="Proteomes" id="UP001156870"/>
    </source>
</evidence>